<reference evidence="1 2" key="1">
    <citation type="submission" date="2020-01" db="EMBL/GenBank/DDBJ databases">
        <title>Dynamics of blaIMP-6 dissemination in carbapenem resistant Enterobacteriacea isolated from regional surveillance in Osaka, Japan.</title>
        <authorList>
            <person name="Abe R."/>
            <person name="Akeda Y."/>
            <person name="Sugawara Y."/>
            <person name="Yamamoto N."/>
            <person name="Tomono K."/>
            <person name="Takeuchi D."/>
            <person name="Kawahara R."/>
            <person name="Hamada S."/>
        </authorList>
    </citation>
    <scope>NUCLEOTIDE SEQUENCE [LARGE SCALE GENOMIC DNA]</scope>
    <source>
        <strain evidence="1 2">E300</strain>
    </source>
</reference>
<dbReference type="Proteomes" id="UP000467488">
    <property type="component" value="Chromosome"/>
</dbReference>
<dbReference type="Gene3D" id="3.40.30.10">
    <property type="entry name" value="Glutaredoxin"/>
    <property type="match status" value="1"/>
</dbReference>
<dbReference type="SUPFAM" id="SSF52833">
    <property type="entry name" value="Thioredoxin-like"/>
    <property type="match status" value="1"/>
</dbReference>
<sequence length="53" mass="6203">MSVENIVNINESNLQQVLEQSMTTPVLFYFWSERSQHCLQLTPILESLAFIIF</sequence>
<dbReference type="EMBL" id="AP022360">
    <property type="protein sequence ID" value="BBU85933.1"/>
    <property type="molecule type" value="Genomic_DNA"/>
</dbReference>
<name>A0A8S0G1G3_ECOLX</name>
<proteinExistence type="predicted"/>
<protein>
    <recommendedName>
        <fullName evidence="3">Thioredoxin-like protein</fullName>
    </recommendedName>
</protein>
<dbReference type="InterPro" id="IPR036249">
    <property type="entry name" value="Thioredoxin-like_sf"/>
</dbReference>
<dbReference type="AlphaFoldDB" id="A0A8S0G1G3"/>
<accession>A0A8S0G1G3</accession>
<evidence type="ECO:0008006" key="3">
    <source>
        <dbReference type="Google" id="ProtNLM"/>
    </source>
</evidence>
<evidence type="ECO:0000313" key="1">
    <source>
        <dbReference type="EMBL" id="BBU85933.1"/>
    </source>
</evidence>
<evidence type="ECO:0000313" key="2">
    <source>
        <dbReference type="Proteomes" id="UP000467488"/>
    </source>
</evidence>
<gene>
    <name evidence="1" type="ORF">EIMP300_73330</name>
</gene>
<organism evidence="1 2">
    <name type="scientific">Escherichia coli</name>
    <dbReference type="NCBI Taxonomy" id="562"/>
    <lineage>
        <taxon>Bacteria</taxon>
        <taxon>Pseudomonadati</taxon>
        <taxon>Pseudomonadota</taxon>
        <taxon>Gammaproteobacteria</taxon>
        <taxon>Enterobacterales</taxon>
        <taxon>Enterobacteriaceae</taxon>
        <taxon>Escherichia</taxon>
    </lineage>
</organism>